<dbReference type="GO" id="GO:0031297">
    <property type="term" value="P:replication fork processing"/>
    <property type="evidence" value="ECO:0007669"/>
    <property type="project" value="TreeGrafter"/>
</dbReference>
<dbReference type="PROSITE" id="PS00028">
    <property type="entry name" value="ZINC_FINGER_C2H2_1"/>
    <property type="match status" value="1"/>
</dbReference>
<feature type="region of interest" description="Disordered" evidence="1">
    <location>
        <begin position="308"/>
        <end position="332"/>
    </location>
</feature>
<dbReference type="InterPro" id="IPR041426">
    <property type="entry name" value="Mos1_HTH"/>
</dbReference>
<dbReference type="Pfam" id="PF17906">
    <property type="entry name" value="HTH_48"/>
    <property type="match status" value="2"/>
</dbReference>
<dbReference type="GO" id="GO:0005634">
    <property type="term" value="C:nucleus"/>
    <property type="evidence" value="ECO:0007669"/>
    <property type="project" value="TreeGrafter"/>
</dbReference>
<dbReference type="InterPro" id="IPR052709">
    <property type="entry name" value="Transposase-MT_Hybrid"/>
</dbReference>
<feature type="region of interest" description="Disordered" evidence="1">
    <location>
        <begin position="18"/>
        <end position="59"/>
    </location>
</feature>
<dbReference type="GO" id="GO:0035861">
    <property type="term" value="C:site of double-strand break"/>
    <property type="evidence" value="ECO:0007669"/>
    <property type="project" value="TreeGrafter"/>
</dbReference>
<name>A0A3P8A461_HAEPC</name>
<accession>A0A3P8A461</accession>
<dbReference type="GO" id="GO:0046975">
    <property type="term" value="F:histone H3K36 methyltransferase activity"/>
    <property type="evidence" value="ECO:0007669"/>
    <property type="project" value="TreeGrafter"/>
</dbReference>
<dbReference type="GO" id="GO:0000729">
    <property type="term" value="P:DNA double-strand break processing"/>
    <property type="evidence" value="ECO:0007669"/>
    <property type="project" value="TreeGrafter"/>
</dbReference>
<reference evidence="3 4" key="1">
    <citation type="submission" date="2018-11" db="EMBL/GenBank/DDBJ databases">
        <authorList>
            <consortium name="Pathogen Informatics"/>
        </authorList>
    </citation>
    <scope>NUCLEOTIDE SEQUENCE [LARGE SCALE GENOMIC DNA]</scope>
    <source>
        <strain evidence="3 4">MHpl1</strain>
    </source>
</reference>
<dbReference type="GO" id="GO:0044547">
    <property type="term" value="F:DNA topoisomerase binding"/>
    <property type="evidence" value="ECO:0007669"/>
    <property type="project" value="TreeGrafter"/>
</dbReference>
<dbReference type="EMBL" id="UZAF01018898">
    <property type="protein sequence ID" value="VDO55882.1"/>
    <property type="molecule type" value="Genomic_DNA"/>
</dbReference>
<dbReference type="GO" id="GO:0003690">
    <property type="term" value="F:double-stranded DNA binding"/>
    <property type="evidence" value="ECO:0007669"/>
    <property type="project" value="TreeGrafter"/>
</dbReference>
<protein>
    <recommendedName>
        <fullName evidence="2">C2H2-type domain-containing protein</fullName>
    </recommendedName>
</protein>
<dbReference type="OrthoDB" id="5860680at2759"/>
<evidence type="ECO:0000313" key="4">
    <source>
        <dbReference type="Proteomes" id="UP000268014"/>
    </source>
</evidence>
<dbReference type="GO" id="GO:0000014">
    <property type="term" value="F:single-stranded DNA endodeoxyribonuclease activity"/>
    <property type="evidence" value="ECO:0007669"/>
    <property type="project" value="TreeGrafter"/>
</dbReference>
<dbReference type="PANTHER" id="PTHR46060">
    <property type="entry name" value="MARINER MOS1 TRANSPOSASE-LIKE PROTEIN"/>
    <property type="match status" value="1"/>
</dbReference>
<gene>
    <name evidence="3" type="ORF">HPLM_LOCUS15238</name>
</gene>
<dbReference type="AlphaFoldDB" id="A0A3P8A461"/>
<feature type="domain" description="C2H2-type" evidence="2">
    <location>
        <begin position="384"/>
        <end position="405"/>
    </location>
</feature>
<evidence type="ECO:0000259" key="2">
    <source>
        <dbReference type="PROSITE" id="PS00028"/>
    </source>
</evidence>
<dbReference type="Gene3D" id="1.10.10.1450">
    <property type="match status" value="2"/>
</dbReference>
<proteinExistence type="predicted"/>
<feature type="compositionally biased region" description="Polar residues" evidence="1">
    <location>
        <begin position="27"/>
        <end position="39"/>
    </location>
</feature>
<keyword evidence="4" id="KW-1185">Reference proteome</keyword>
<dbReference type="GO" id="GO:0000793">
    <property type="term" value="C:condensed chromosome"/>
    <property type="evidence" value="ECO:0007669"/>
    <property type="project" value="TreeGrafter"/>
</dbReference>
<dbReference type="InterPro" id="IPR013087">
    <property type="entry name" value="Znf_C2H2_type"/>
</dbReference>
<dbReference type="GO" id="GO:0006303">
    <property type="term" value="P:double-strand break repair via nonhomologous end joining"/>
    <property type="evidence" value="ECO:0007669"/>
    <property type="project" value="TreeGrafter"/>
</dbReference>
<evidence type="ECO:0000256" key="1">
    <source>
        <dbReference type="SAM" id="MobiDB-lite"/>
    </source>
</evidence>
<dbReference type="GO" id="GO:0042800">
    <property type="term" value="F:histone H3K4 methyltransferase activity"/>
    <property type="evidence" value="ECO:0007669"/>
    <property type="project" value="TreeGrafter"/>
</dbReference>
<dbReference type="Proteomes" id="UP000268014">
    <property type="component" value="Unassembled WGS sequence"/>
</dbReference>
<organism evidence="3 4">
    <name type="scientific">Haemonchus placei</name>
    <name type="common">Barber's pole worm</name>
    <dbReference type="NCBI Taxonomy" id="6290"/>
    <lineage>
        <taxon>Eukaryota</taxon>
        <taxon>Metazoa</taxon>
        <taxon>Ecdysozoa</taxon>
        <taxon>Nematoda</taxon>
        <taxon>Chromadorea</taxon>
        <taxon>Rhabditida</taxon>
        <taxon>Rhabditina</taxon>
        <taxon>Rhabditomorpha</taxon>
        <taxon>Strongyloidea</taxon>
        <taxon>Trichostrongylidae</taxon>
        <taxon>Haemonchus</taxon>
    </lineage>
</organism>
<dbReference type="GO" id="GO:0044774">
    <property type="term" value="P:mitotic DNA integrity checkpoint signaling"/>
    <property type="evidence" value="ECO:0007669"/>
    <property type="project" value="TreeGrafter"/>
</dbReference>
<evidence type="ECO:0000313" key="3">
    <source>
        <dbReference type="EMBL" id="VDO55882.1"/>
    </source>
</evidence>
<dbReference type="GO" id="GO:0015074">
    <property type="term" value="P:DNA integration"/>
    <property type="evidence" value="ECO:0007669"/>
    <property type="project" value="TreeGrafter"/>
</dbReference>
<sequence>MEASVKKEDGIAAAIVRVGEPQDSKQEIPTASTQENIDTIENEKEADGSMRSNSSRHDVSDQEIGVINQNHVDMPPLGRQVRVCILYEFKLGNVANLAFLNVNRAFGEGTVSNAVVHRWFARFQEGDEDLDNEPTKELDINDETIEEDPAVVEALLSKQYGVPPGTLYTYLDRMGRGERLHELEPEELGLPGNPDVPRSMQTLMVKLGLPWGSQPSASLRSLIENGTVQLTPSVRENGDVKPEVPDDFPEEITVKDILTAHTKLLLPSTSTQNGHSVEYNKVRICDNGREYRNTLAGSSHKISVVIDPPSLRPPSEVQKTAPRDMSPGNEERLGYPLCGKVMLRRNVYDHLRKIHDSSEQEVESMKANIKIEANAKKDEFHIICPVCDDQFLDQEKLAIHCNEEHTHNGANGEEQDYTVHDLDFASKKDFEVQNTDLCRKHSLDYVIRRCRKDFSAKDSRMYFMTKGDLWNIINKYGLKPGYRDADDLKSIQLREAEHNVDHGIRLLEMPTSPSGEDFAMGEAKLGHYFEKDMRPIDEKVRICLLYEYRLGTTAEVATYNLNKVFGPGAISLFSAAHYYAKFHRGDMNLEAKQRGRYSTVDPEIVRAMLKRNPTLSCREIAKVFGVNGTTISRNSRMETSTVVQGEELGKLSFQPVPAEKLLIVPGPCREESCSIPKIIPTQLHEGSCADSHTEVLISISPSQTTLDRKEKAEESTSVTVTLSSSVEEFKKEDITTVECSNQEQLQLINGDDIKEHIYSLH</sequence>
<dbReference type="STRING" id="6290.A0A3P8A461"/>
<dbReference type="PANTHER" id="PTHR46060:SF2">
    <property type="entry name" value="HISTONE-LYSINE N-METHYLTRANSFERASE SETMAR"/>
    <property type="match status" value="1"/>
</dbReference>
<dbReference type="GO" id="GO:0003697">
    <property type="term" value="F:single-stranded DNA binding"/>
    <property type="evidence" value="ECO:0007669"/>
    <property type="project" value="TreeGrafter"/>
</dbReference>